<name>A0A086K9P2_TOXGO</name>
<dbReference type="AlphaFoldDB" id="A0A086K9P2"/>
<evidence type="ECO:0000313" key="4">
    <source>
        <dbReference type="Proteomes" id="UP000028828"/>
    </source>
</evidence>
<feature type="region of interest" description="Disordered" evidence="1">
    <location>
        <begin position="21"/>
        <end position="55"/>
    </location>
</feature>
<protein>
    <submittedName>
        <fullName evidence="3">Uncharacterized protein</fullName>
    </submittedName>
</protein>
<reference evidence="3 4" key="1">
    <citation type="submission" date="2014-03" db="EMBL/GenBank/DDBJ databases">
        <authorList>
            <person name="Sibley D."/>
            <person name="Venepally P."/>
            <person name="Karamycheva S."/>
            <person name="Hadjithomas M."/>
            <person name="Khan A."/>
            <person name="Brunk B."/>
            <person name="Roos D."/>
            <person name="Caler E."/>
            <person name="Lorenzi H."/>
        </authorList>
    </citation>
    <scope>NUCLEOTIDE SEQUENCE [LARGE SCALE GENOMIC DNA]</scope>
    <source>
        <strain evidence="4">p89</strain>
    </source>
</reference>
<keyword evidence="2" id="KW-0732">Signal</keyword>
<organism evidence="3 4">
    <name type="scientific">Toxoplasma gondii p89</name>
    <dbReference type="NCBI Taxonomy" id="943119"/>
    <lineage>
        <taxon>Eukaryota</taxon>
        <taxon>Sar</taxon>
        <taxon>Alveolata</taxon>
        <taxon>Apicomplexa</taxon>
        <taxon>Conoidasida</taxon>
        <taxon>Coccidia</taxon>
        <taxon>Eucoccidiorida</taxon>
        <taxon>Eimeriorina</taxon>
        <taxon>Sarcocystidae</taxon>
        <taxon>Toxoplasma</taxon>
    </lineage>
</organism>
<evidence type="ECO:0000256" key="1">
    <source>
        <dbReference type="SAM" id="MobiDB-lite"/>
    </source>
</evidence>
<dbReference type="EMBL" id="AEYI02001138">
    <property type="protein sequence ID" value="KFG41110.1"/>
    <property type="molecule type" value="Genomic_DNA"/>
</dbReference>
<evidence type="ECO:0000313" key="3">
    <source>
        <dbReference type="EMBL" id="KFG41110.1"/>
    </source>
</evidence>
<dbReference type="VEuPathDB" id="ToxoDB:TGP89_311170"/>
<proteinExistence type="predicted"/>
<dbReference type="Proteomes" id="UP000028828">
    <property type="component" value="Unassembled WGS sequence"/>
</dbReference>
<evidence type="ECO:0000256" key="2">
    <source>
        <dbReference type="SAM" id="SignalP"/>
    </source>
</evidence>
<feature type="signal peptide" evidence="2">
    <location>
        <begin position="1"/>
        <end position="19"/>
    </location>
</feature>
<accession>A0A086K9P2</accession>
<gene>
    <name evidence="3" type="ORF">TGP89_311170</name>
</gene>
<dbReference type="OrthoDB" id="332148at2759"/>
<comment type="caution">
    <text evidence="3">The sequence shown here is derived from an EMBL/GenBank/DDBJ whole genome shotgun (WGS) entry which is preliminary data.</text>
</comment>
<feature type="chain" id="PRO_5001809091" evidence="2">
    <location>
        <begin position="20"/>
        <end position="187"/>
    </location>
</feature>
<sequence length="187" mass="20224">MKFICLVAVGVLPTLRTAAQRAPNGPVPYKFPERRGALAPPPPRSLSLQAATPSQPAPLTVFPRTGHALPTYFPHDDYERAKRELTEKEMKTEKTPPPCQPTAMHGQPVAGLNQRSIESSTVIHSETGPYGYVTDAPPARTKTVSLIPPPPIFPKKEAPPPLPNVRTLGEVMGGFLEKAATVLPPHH</sequence>